<dbReference type="Pfam" id="PF00651">
    <property type="entry name" value="BTB"/>
    <property type="match status" value="1"/>
</dbReference>
<dbReference type="Proteomes" id="UP001556367">
    <property type="component" value="Unassembled WGS sequence"/>
</dbReference>
<evidence type="ECO:0000313" key="3">
    <source>
        <dbReference type="Proteomes" id="UP001556367"/>
    </source>
</evidence>
<name>A0ABR3IQA9_9AGAR</name>
<dbReference type="Gene3D" id="3.30.710.10">
    <property type="entry name" value="Potassium Channel Kv1.1, Chain A"/>
    <property type="match status" value="1"/>
</dbReference>
<comment type="caution">
    <text evidence="2">The sequence shown here is derived from an EMBL/GenBank/DDBJ whole genome shotgun (WGS) entry which is preliminary data.</text>
</comment>
<keyword evidence="3" id="KW-1185">Reference proteome</keyword>
<evidence type="ECO:0000259" key="1">
    <source>
        <dbReference type="PROSITE" id="PS50097"/>
    </source>
</evidence>
<feature type="domain" description="BTB" evidence="1">
    <location>
        <begin position="24"/>
        <end position="55"/>
    </location>
</feature>
<accession>A0ABR3IQA9</accession>
<protein>
    <recommendedName>
        <fullName evidence="1">BTB domain-containing protein</fullName>
    </recommendedName>
</protein>
<gene>
    <name evidence="2" type="ORF">HGRIS_000959</name>
</gene>
<dbReference type="InterPro" id="IPR011333">
    <property type="entry name" value="SKP1/BTB/POZ_sf"/>
</dbReference>
<sequence length="198" mass="22136">MAEKLSLSPSRTSDSEHAWDSTTADIIIRTSDNQDFRVHKLILSLGSTFFQTIFSLPQPGIESARHSSITYLPSMTQRCGLDVIAVSEDGIVWDQLLRFCYPVARPPFDDLDQAVRVLGALTKYEFDGLQQVVAAVVRAGLEIYPDPFWIFALAYHYRLKEEAKLAASHYLRHPAFSLTASQGPKGLDYLSPPPKSFS</sequence>
<organism evidence="2 3">
    <name type="scientific">Hohenbuehelia grisea</name>
    <dbReference type="NCBI Taxonomy" id="104357"/>
    <lineage>
        <taxon>Eukaryota</taxon>
        <taxon>Fungi</taxon>
        <taxon>Dikarya</taxon>
        <taxon>Basidiomycota</taxon>
        <taxon>Agaricomycotina</taxon>
        <taxon>Agaricomycetes</taxon>
        <taxon>Agaricomycetidae</taxon>
        <taxon>Agaricales</taxon>
        <taxon>Pleurotineae</taxon>
        <taxon>Pleurotaceae</taxon>
        <taxon>Hohenbuehelia</taxon>
    </lineage>
</organism>
<dbReference type="InterPro" id="IPR000210">
    <property type="entry name" value="BTB/POZ_dom"/>
</dbReference>
<dbReference type="SUPFAM" id="SSF54695">
    <property type="entry name" value="POZ domain"/>
    <property type="match status" value="1"/>
</dbReference>
<evidence type="ECO:0000313" key="2">
    <source>
        <dbReference type="EMBL" id="KAL0945472.1"/>
    </source>
</evidence>
<reference evidence="3" key="1">
    <citation type="submission" date="2024-06" db="EMBL/GenBank/DDBJ databases">
        <title>Multi-omics analyses provide insights into the biosynthesis of the anticancer antibiotic pleurotin in Hohenbuehelia grisea.</title>
        <authorList>
            <person name="Weaver J.A."/>
            <person name="Alberti F."/>
        </authorList>
    </citation>
    <scope>NUCLEOTIDE SEQUENCE [LARGE SCALE GENOMIC DNA]</scope>
    <source>
        <strain evidence="3">T-177</strain>
    </source>
</reference>
<proteinExistence type="predicted"/>
<dbReference type="PROSITE" id="PS50097">
    <property type="entry name" value="BTB"/>
    <property type="match status" value="1"/>
</dbReference>
<dbReference type="EMBL" id="JASNQZ010000018">
    <property type="protein sequence ID" value="KAL0945472.1"/>
    <property type="molecule type" value="Genomic_DNA"/>
</dbReference>